<comment type="caution">
    <text evidence="8">The sequence shown here is derived from an EMBL/GenBank/DDBJ whole genome shotgun (WGS) entry which is preliminary data.</text>
</comment>
<dbReference type="Pfam" id="PF04542">
    <property type="entry name" value="Sigma70_r2"/>
    <property type="match status" value="1"/>
</dbReference>
<dbReference type="GO" id="GO:0003677">
    <property type="term" value="F:DNA binding"/>
    <property type="evidence" value="ECO:0007669"/>
    <property type="project" value="UniProtKB-KW"/>
</dbReference>
<dbReference type="InterPro" id="IPR014284">
    <property type="entry name" value="RNA_pol_sigma-70_dom"/>
</dbReference>
<organism evidence="8 9">
    <name type="scientific">Phaeocystidibacter luteus</name>
    <dbReference type="NCBI Taxonomy" id="911197"/>
    <lineage>
        <taxon>Bacteria</taxon>
        <taxon>Pseudomonadati</taxon>
        <taxon>Bacteroidota</taxon>
        <taxon>Flavobacteriia</taxon>
        <taxon>Flavobacteriales</taxon>
        <taxon>Phaeocystidibacteraceae</taxon>
        <taxon>Phaeocystidibacter</taxon>
    </lineage>
</organism>
<keyword evidence="5" id="KW-0804">Transcription</keyword>
<keyword evidence="4" id="KW-0238">DNA-binding</keyword>
<dbReference type="GO" id="GO:0016987">
    <property type="term" value="F:sigma factor activity"/>
    <property type="evidence" value="ECO:0007669"/>
    <property type="project" value="UniProtKB-KW"/>
</dbReference>
<dbReference type="InterPro" id="IPR013325">
    <property type="entry name" value="RNA_pol_sigma_r2"/>
</dbReference>
<dbReference type="OrthoDB" id="1160671at2"/>
<dbReference type="Gene3D" id="1.10.1740.10">
    <property type="match status" value="1"/>
</dbReference>
<dbReference type="InterPro" id="IPR039425">
    <property type="entry name" value="RNA_pol_sigma-70-like"/>
</dbReference>
<dbReference type="InterPro" id="IPR036388">
    <property type="entry name" value="WH-like_DNA-bd_sf"/>
</dbReference>
<evidence type="ECO:0000256" key="2">
    <source>
        <dbReference type="ARBA" id="ARBA00023015"/>
    </source>
</evidence>
<dbReference type="EMBL" id="WBVO01000014">
    <property type="protein sequence ID" value="KAB2805456.1"/>
    <property type="molecule type" value="Genomic_DNA"/>
</dbReference>
<protein>
    <submittedName>
        <fullName evidence="8">Sigma-70 family RNA polymerase sigma factor</fullName>
    </submittedName>
</protein>
<feature type="domain" description="RNA polymerase sigma factor 70 region 4 type 2" evidence="7">
    <location>
        <begin position="155"/>
        <end position="207"/>
    </location>
</feature>
<keyword evidence="2" id="KW-0805">Transcription regulation</keyword>
<evidence type="ECO:0000313" key="9">
    <source>
        <dbReference type="Proteomes" id="UP000468650"/>
    </source>
</evidence>
<accession>A0A6N6RCX8</accession>
<dbReference type="SUPFAM" id="SSF88946">
    <property type="entry name" value="Sigma2 domain of RNA polymerase sigma factors"/>
    <property type="match status" value="1"/>
</dbReference>
<evidence type="ECO:0000256" key="4">
    <source>
        <dbReference type="ARBA" id="ARBA00023125"/>
    </source>
</evidence>
<evidence type="ECO:0000313" key="8">
    <source>
        <dbReference type="EMBL" id="KAB2805456.1"/>
    </source>
</evidence>
<dbReference type="Pfam" id="PF08281">
    <property type="entry name" value="Sigma70_r4_2"/>
    <property type="match status" value="1"/>
</dbReference>
<proteinExistence type="inferred from homology"/>
<dbReference type="Gene3D" id="1.10.10.10">
    <property type="entry name" value="Winged helix-like DNA-binding domain superfamily/Winged helix DNA-binding domain"/>
    <property type="match status" value="1"/>
</dbReference>
<reference evidence="8 9" key="1">
    <citation type="submission" date="2019-09" db="EMBL/GenBank/DDBJ databases">
        <title>Genomes of family Cryomorphaceae.</title>
        <authorList>
            <person name="Bowman J.P."/>
        </authorList>
    </citation>
    <scope>NUCLEOTIDE SEQUENCE [LARGE SCALE GENOMIC DNA]</scope>
    <source>
        <strain evidence="8 9">LMG 25704</strain>
    </source>
</reference>
<dbReference type="GO" id="GO:0006352">
    <property type="term" value="P:DNA-templated transcription initiation"/>
    <property type="evidence" value="ECO:0007669"/>
    <property type="project" value="InterPro"/>
</dbReference>
<dbReference type="InterPro" id="IPR013249">
    <property type="entry name" value="RNA_pol_sigma70_r4_t2"/>
</dbReference>
<dbReference type="InterPro" id="IPR013324">
    <property type="entry name" value="RNA_pol_sigma_r3/r4-like"/>
</dbReference>
<evidence type="ECO:0000259" key="7">
    <source>
        <dbReference type="Pfam" id="PF08281"/>
    </source>
</evidence>
<name>A0A6N6RCX8_9FLAO</name>
<dbReference type="PANTHER" id="PTHR43133">
    <property type="entry name" value="RNA POLYMERASE ECF-TYPE SIGMA FACTO"/>
    <property type="match status" value="1"/>
</dbReference>
<evidence type="ECO:0000256" key="3">
    <source>
        <dbReference type="ARBA" id="ARBA00023082"/>
    </source>
</evidence>
<evidence type="ECO:0000259" key="6">
    <source>
        <dbReference type="Pfam" id="PF04542"/>
    </source>
</evidence>
<dbReference type="CDD" id="cd06171">
    <property type="entry name" value="Sigma70_r4"/>
    <property type="match status" value="1"/>
</dbReference>
<dbReference type="NCBIfam" id="TIGR02937">
    <property type="entry name" value="sigma70-ECF"/>
    <property type="match status" value="1"/>
</dbReference>
<dbReference type="Proteomes" id="UP000468650">
    <property type="component" value="Unassembled WGS sequence"/>
</dbReference>
<dbReference type="InterPro" id="IPR007627">
    <property type="entry name" value="RNA_pol_sigma70_r2"/>
</dbReference>
<feature type="domain" description="RNA polymerase sigma-70 region 2" evidence="6">
    <location>
        <begin position="55"/>
        <end position="121"/>
    </location>
</feature>
<dbReference type="PANTHER" id="PTHR43133:SF8">
    <property type="entry name" value="RNA POLYMERASE SIGMA FACTOR HI_1459-RELATED"/>
    <property type="match status" value="1"/>
</dbReference>
<evidence type="ECO:0000256" key="1">
    <source>
        <dbReference type="ARBA" id="ARBA00010641"/>
    </source>
</evidence>
<dbReference type="SUPFAM" id="SSF88659">
    <property type="entry name" value="Sigma3 and sigma4 domains of RNA polymerase sigma factors"/>
    <property type="match status" value="1"/>
</dbReference>
<keyword evidence="3" id="KW-0731">Sigma factor</keyword>
<keyword evidence="9" id="KW-1185">Reference proteome</keyword>
<dbReference type="AlphaFoldDB" id="A0A6N6RCX8"/>
<evidence type="ECO:0000256" key="5">
    <source>
        <dbReference type="ARBA" id="ARBA00023163"/>
    </source>
</evidence>
<comment type="similarity">
    <text evidence="1">Belongs to the sigma-70 factor family. ECF subfamily.</text>
</comment>
<sequence length="221" mass="26185">MHTALKLTDNTSSIIVGWRVYINGLSYTLGMKEKNTFKELVVECLKNNRRAQAALYEQCFPALMKVCRRYRRQDEDARSLANASYLKILLNLDKYDVEQPFLPWAMTVAVRACIDELRKNRNYNEQILLSDEERPFRDDFKDSISNDVLETISSEEVDLIMNELPDRQKMVFNLFEFEGYKHEEIAEMLEISVRTSKRLLHMARETLRQMLIRRYDLKDVI</sequence>
<gene>
    <name evidence="8" type="ORF">F8C67_13470</name>
</gene>